<evidence type="ECO:0000313" key="4">
    <source>
        <dbReference type="Proteomes" id="UP000480684"/>
    </source>
</evidence>
<name>A0A7C9QU09_9PROT</name>
<sequence length="151" mass="16629">MTVPTLYIDGDACPVKDEAIRVAERHQAPVVIVSNRWHRIDHYLVTQVVATEGADAADDIIVDRIGPGDVVVTADIPLANRCLEKGAHPIDPRGRPFEEANIGMQMAMRELMRGLRETGEVTGGPSGFTKQDRSRFLDGLEKVMQAARRGR</sequence>
<accession>A0A7C9QU09</accession>
<keyword evidence="4" id="KW-1185">Reference proteome</keyword>
<comment type="similarity">
    <text evidence="1 2">Belongs to the UPF0178 family.</text>
</comment>
<evidence type="ECO:0000256" key="2">
    <source>
        <dbReference type="HAMAP-Rule" id="MF_00489"/>
    </source>
</evidence>
<dbReference type="InterPro" id="IPR003791">
    <property type="entry name" value="UPF0178"/>
</dbReference>
<protein>
    <recommendedName>
        <fullName evidence="2">UPF0178 protein G4223_11020</fullName>
    </recommendedName>
</protein>
<evidence type="ECO:0000256" key="1">
    <source>
        <dbReference type="ARBA" id="ARBA00008522"/>
    </source>
</evidence>
<evidence type="ECO:0000313" key="3">
    <source>
        <dbReference type="EMBL" id="NFV80638.1"/>
    </source>
</evidence>
<comment type="caution">
    <text evidence="3">The sequence shown here is derived from an EMBL/GenBank/DDBJ whole genome shotgun (WGS) entry which is preliminary data.</text>
</comment>
<dbReference type="PANTHER" id="PTHR35146:SF1">
    <property type="entry name" value="UPF0178 PROTEIN YAII"/>
    <property type="match status" value="1"/>
</dbReference>
<dbReference type="Proteomes" id="UP000480684">
    <property type="component" value="Unassembled WGS sequence"/>
</dbReference>
<dbReference type="CDD" id="cd18720">
    <property type="entry name" value="PIN_YqxD-like"/>
    <property type="match status" value="1"/>
</dbReference>
<proteinExistence type="inferred from homology"/>
<dbReference type="EMBL" id="JAAIYP010000037">
    <property type="protein sequence ID" value="NFV80638.1"/>
    <property type="molecule type" value="Genomic_DNA"/>
</dbReference>
<dbReference type="AlphaFoldDB" id="A0A7C9QU09"/>
<organism evidence="3 4">
    <name type="scientific">Magnetospirillum aberrantis SpK</name>
    <dbReference type="NCBI Taxonomy" id="908842"/>
    <lineage>
        <taxon>Bacteria</taxon>
        <taxon>Pseudomonadati</taxon>
        <taxon>Pseudomonadota</taxon>
        <taxon>Alphaproteobacteria</taxon>
        <taxon>Rhodospirillales</taxon>
        <taxon>Rhodospirillaceae</taxon>
        <taxon>Magnetospirillum</taxon>
    </lineage>
</organism>
<gene>
    <name evidence="3" type="ORF">G4223_11020</name>
</gene>
<dbReference type="Pfam" id="PF02639">
    <property type="entry name" value="DUF188"/>
    <property type="match status" value="1"/>
</dbReference>
<dbReference type="PANTHER" id="PTHR35146">
    <property type="entry name" value="UPF0178 PROTEIN YAII"/>
    <property type="match status" value="1"/>
</dbReference>
<dbReference type="NCBIfam" id="NF001095">
    <property type="entry name" value="PRK00124.1"/>
    <property type="match status" value="1"/>
</dbReference>
<reference evidence="3 4" key="1">
    <citation type="submission" date="2020-02" db="EMBL/GenBank/DDBJ databases">
        <authorList>
            <person name="Dziuba M."/>
            <person name="Kuznetsov B."/>
            <person name="Mardanov A."/>
            <person name="Ravin N."/>
            <person name="Grouzdev D."/>
        </authorList>
    </citation>
    <scope>NUCLEOTIDE SEQUENCE [LARGE SCALE GENOMIC DNA]</scope>
    <source>
        <strain evidence="3 4">SpK</strain>
    </source>
</reference>
<dbReference type="HAMAP" id="MF_00489">
    <property type="entry name" value="UPF0178"/>
    <property type="match status" value="1"/>
</dbReference>
<dbReference type="RefSeq" id="WP_163679217.1">
    <property type="nucleotide sequence ID" value="NZ_JAAIYP010000037.1"/>
</dbReference>